<dbReference type="PANTHER" id="PTHR32108">
    <property type="entry name" value="DNA-DIRECTED RNA POLYMERASE SUBUNIT ALPHA"/>
    <property type="match status" value="1"/>
</dbReference>
<dbReference type="PANTHER" id="PTHR32108:SF9">
    <property type="entry name" value="REVERSE TRANSCRIPTASE RNASE H-LIKE DOMAIN-CONTAINING PROTEIN"/>
    <property type="match status" value="1"/>
</dbReference>
<dbReference type="AlphaFoldDB" id="A0A2N9F636"/>
<accession>A0A2N9F636</accession>
<organism evidence="1">
    <name type="scientific">Fagus sylvatica</name>
    <name type="common">Beechnut</name>
    <dbReference type="NCBI Taxonomy" id="28930"/>
    <lineage>
        <taxon>Eukaryota</taxon>
        <taxon>Viridiplantae</taxon>
        <taxon>Streptophyta</taxon>
        <taxon>Embryophyta</taxon>
        <taxon>Tracheophyta</taxon>
        <taxon>Spermatophyta</taxon>
        <taxon>Magnoliopsida</taxon>
        <taxon>eudicotyledons</taxon>
        <taxon>Gunneridae</taxon>
        <taxon>Pentapetalae</taxon>
        <taxon>rosids</taxon>
        <taxon>fabids</taxon>
        <taxon>Fagales</taxon>
        <taxon>Fagaceae</taxon>
        <taxon>Fagus</taxon>
    </lineage>
</organism>
<gene>
    <name evidence="1" type="ORF">FSB_LOCUS10470</name>
</gene>
<name>A0A2N9F636_FAGSY</name>
<reference evidence="1" key="1">
    <citation type="submission" date="2018-02" db="EMBL/GenBank/DDBJ databases">
        <authorList>
            <person name="Cohen D.B."/>
            <person name="Kent A.D."/>
        </authorList>
    </citation>
    <scope>NUCLEOTIDE SEQUENCE</scope>
</reference>
<dbReference type="EMBL" id="OIVN01000589">
    <property type="protein sequence ID" value="SPC82588.1"/>
    <property type="molecule type" value="Genomic_DNA"/>
</dbReference>
<protein>
    <submittedName>
        <fullName evidence="1">Uncharacterized protein</fullName>
    </submittedName>
</protein>
<evidence type="ECO:0000313" key="1">
    <source>
        <dbReference type="EMBL" id="SPC82588.1"/>
    </source>
</evidence>
<proteinExistence type="predicted"/>
<sequence>MITPVGPRLRIKPQPKDYNKDMTYEYHLGEVRHTVENCKVLRHHMQELMDQGVLKFWVEGIMNAIKTEKSDEAGTTSIEIPWEPLFHELRRQGLLTLPEAPKGSTEIETCKYHSGAQGHDLQSCEEFKKEAANLIMRGLIRRRRKQSEGDCMTIDQLRLSSHEKTNFQARMNSIKENFEEFCEKKKEELGKLTLAIPLGMSKSNLVVIQYAAKEKVVLQTATVFTVQSSERTPSVVIQLPQPFPYKDDKRIPWNYGMQVISTSGRCYTLEELERRREEIGKAVEEPTKIRAVEEEAADCLRIIKSSEYSIVKQLSKMPSHISVLSLLLASESHRKALLKVLNEAFVQEDFTGPSFENMVTSILVTNQLTFSDDELPPEGRGHIKALYISIKTNDRIVSKVLIDNGSALNVSLS</sequence>